<proteinExistence type="predicted"/>
<protein>
    <recommendedName>
        <fullName evidence="2">Secretion system C-terminal sorting domain-containing protein</fullName>
    </recommendedName>
</protein>
<feature type="domain" description="Secretion system C-terminal sorting" evidence="2">
    <location>
        <begin position="245"/>
        <end position="309"/>
    </location>
</feature>
<dbReference type="Pfam" id="PF13385">
    <property type="entry name" value="Laminin_G_3"/>
    <property type="match status" value="1"/>
</dbReference>
<gene>
    <name evidence="3" type="ORF">GCM10023210_01420</name>
</gene>
<dbReference type="Proteomes" id="UP001500353">
    <property type="component" value="Unassembled WGS sequence"/>
</dbReference>
<dbReference type="InterPro" id="IPR026444">
    <property type="entry name" value="Secre_tail"/>
</dbReference>
<keyword evidence="4" id="KW-1185">Reference proteome</keyword>
<comment type="caution">
    <text evidence="3">The sequence shown here is derived from an EMBL/GenBank/DDBJ whole genome shotgun (WGS) entry which is preliminary data.</text>
</comment>
<keyword evidence="1" id="KW-0732">Signal</keyword>
<evidence type="ECO:0000313" key="3">
    <source>
        <dbReference type="EMBL" id="GAA5083178.1"/>
    </source>
</evidence>
<evidence type="ECO:0000259" key="2">
    <source>
        <dbReference type="Pfam" id="PF18962"/>
    </source>
</evidence>
<sequence length="309" mass="33648">MIFAQAQSGNALDFDGANDYVTFNVPTMFNNVATQDFTIEAKIKPTAYGISRVFFVQTSNSNYVSILISGAGIIYVYISGTNNFMVSNALTLNAWNHIAIVRSAALDTTKIYLNGVSETLLGGGTTSWGTANLMSFGAKTDGSQLFKGTMDEFRIWNIERTQSQITANMNNSLVLPQTGLVSYYKFNQGIANGNNPTVTTLNDEFNTVNGTLLNFALTGIISNWVGTGVLSTKDVDHNSSFSVAPNPAENEITISGLKQKTAYKIFNAAGQLLKTGNVEKENNIIKVSELNTGIYFINLDNEKIKFIKK</sequence>
<dbReference type="SUPFAM" id="SSF49899">
    <property type="entry name" value="Concanavalin A-like lectins/glucanases"/>
    <property type="match status" value="1"/>
</dbReference>
<dbReference type="EMBL" id="BAABHX010000001">
    <property type="protein sequence ID" value="GAA5083178.1"/>
    <property type="molecule type" value="Genomic_DNA"/>
</dbReference>
<dbReference type="InterPro" id="IPR013320">
    <property type="entry name" value="ConA-like_dom_sf"/>
</dbReference>
<name>A0ABP9LU04_9FLAO</name>
<evidence type="ECO:0000256" key="1">
    <source>
        <dbReference type="ARBA" id="ARBA00022729"/>
    </source>
</evidence>
<dbReference type="NCBIfam" id="TIGR04183">
    <property type="entry name" value="Por_Secre_tail"/>
    <property type="match status" value="1"/>
</dbReference>
<evidence type="ECO:0000313" key="4">
    <source>
        <dbReference type="Proteomes" id="UP001500353"/>
    </source>
</evidence>
<dbReference type="Pfam" id="PF18962">
    <property type="entry name" value="Por_Secre_tail"/>
    <property type="match status" value="1"/>
</dbReference>
<reference evidence="4" key="1">
    <citation type="journal article" date="2019" name="Int. J. Syst. Evol. Microbiol.">
        <title>The Global Catalogue of Microorganisms (GCM) 10K type strain sequencing project: providing services to taxonomists for standard genome sequencing and annotation.</title>
        <authorList>
            <consortium name="The Broad Institute Genomics Platform"/>
            <consortium name="The Broad Institute Genome Sequencing Center for Infectious Disease"/>
            <person name="Wu L."/>
            <person name="Ma J."/>
        </authorList>
    </citation>
    <scope>NUCLEOTIDE SEQUENCE [LARGE SCALE GENOMIC DNA]</scope>
    <source>
        <strain evidence="4">JCM 18019</strain>
    </source>
</reference>
<dbReference type="Gene3D" id="2.60.120.200">
    <property type="match status" value="1"/>
</dbReference>
<organism evidence="3 4">
    <name type="scientific">Chryseobacterium ginsengisoli</name>
    <dbReference type="NCBI Taxonomy" id="363853"/>
    <lineage>
        <taxon>Bacteria</taxon>
        <taxon>Pseudomonadati</taxon>
        <taxon>Bacteroidota</taxon>
        <taxon>Flavobacteriia</taxon>
        <taxon>Flavobacteriales</taxon>
        <taxon>Weeksellaceae</taxon>
        <taxon>Chryseobacterium group</taxon>
        <taxon>Chryseobacterium</taxon>
    </lineage>
</organism>
<accession>A0ABP9LU04</accession>